<name>A0A3N5BZB7_9BACL</name>
<organism evidence="1 2">
    <name type="scientific">Abyssicoccus albus</name>
    <dbReference type="NCBI Taxonomy" id="1817405"/>
    <lineage>
        <taxon>Bacteria</taxon>
        <taxon>Bacillati</taxon>
        <taxon>Bacillota</taxon>
        <taxon>Bacilli</taxon>
        <taxon>Bacillales</taxon>
        <taxon>Abyssicoccaceae</taxon>
    </lineage>
</organism>
<reference evidence="1 2" key="1">
    <citation type="submission" date="2018-11" db="EMBL/GenBank/DDBJ databases">
        <title>Genomic Encyclopedia of Type Strains, Phase IV (KMG-IV): sequencing the most valuable type-strain genomes for metagenomic binning, comparative biology and taxonomic classification.</title>
        <authorList>
            <person name="Goeker M."/>
        </authorList>
    </citation>
    <scope>NUCLEOTIDE SEQUENCE [LARGE SCALE GENOMIC DNA]</scope>
    <source>
        <strain evidence="1 2">DSM 29158</strain>
    </source>
</reference>
<dbReference type="AlphaFoldDB" id="A0A3N5BZB7"/>
<keyword evidence="2" id="KW-1185">Reference proteome</keyword>
<dbReference type="PROSITE" id="PS51257">
    <property type="entry name" value="PROKAR_LIPOPROTEIN"/>
    <property type="match status" value="1"/>
</dbReference>
<dbReference type="RefSeq" id="WP_123808195.1">
    <property type="nucleotide sequence ID" value="NZ_RKRK01000004.1"/>
</dbReference>
<dbReference type="EMBL" id="RKRK01000004">
    <property type="protein sequence ID" value="RPF55168.1"/>
    <property type="molecule type" value="Genomic_DNA"/>
</dbReference>
<gene>
    <name evidence="1" type="ORF">EDD62_1493</name>
</gene>
<dbReference type="Proteomes" id="UP000277108">
    <property type="component" value="Unassembled WGS sequence"/>
</dbReference>
<dbReference type="OrthoDB" id="9950040at2"/>
<protein>
    <submittedName>
        <fullName evidence="1">Uncharacterized protein</fullName>
    </submittedName>
</protein>
<proteinExistence type="predicted"/>
<evidence type="ECO:0000313" key="2">
    <source>
        <dbReference type="Proteomes" id="UP000277108"/>
    </source>
</evidence>
<evidence type="ECO:0000313" key="1">
    <source>
        <dbReference type="EMBL" id="RPF55168.1"/>
    </source>
</evidence>
<accession>A0A3N5BZB7</accession>
<sequence length="148" mass="16649">MKKIITLLTIVSVFAMLVGCSKDVSGDYKAFNKNAGIVEMSIYEEDIDVIFSSRNEYAEIMSSGLFAPDIDTSMNKLTGKIDSKKKEMKLRNEAGDKVDVTYEVDGDKIIMNIEGLGKGITFYKEDTDEYKEKSSKFDEESVINNMSY</sequence>
<comment type="caution">
    <text evidence="1">The sequence shown here is derived from an EMBL/GenBank/DDBJ whole genome shotgun (WGS) entry which is preliminary data.</text>
</comment>